<organism evidence="1 2">
    <name type="scientific">Streptomyces chumphonensis</name>
    <dbReference type="NCBI Taxonomy" id="1214925"/>
    <lineage>
        <taxon>Bacteria</taxon>
        <taxon>Bacillati</taxon>
        <taxon>Actinomycetota</taxon>
        <taxon>Actinomycetes</taxon>
        <taxon>Kitasatosporales</taxon>
        <taxon>Streptomycetaceae</taxon>
        <taxon>Streptomyces</taxon>
    </lineage>
</organism>
<gene>
    <name evidence="1" type="ORF">IF129_18045</name>
</gene>
<evidence type="ECO:0000313" key="2">
    <source>
        <dbReference type="Proteomes" id="UP000632289"/>
    </source>
</evidence>
<proteinExistence type="predicted"/>
<sequence length="142" mass="16545">MSVIIRKLNAATYPGFDTFKAYFESCSQDWLNWPGKFVIKNNEIHIQGSADWMTTIFNRPEFRLLWSLLPAGTDIRTAFHQMYALKYRKEMGLEGESGTYTLRIATHWRVLERQNEAQLSQEHLVRYEMVGGDTTYEVTVGL</sequence>
<dbReference type="Proteomes" id="UP000632289">
    <property type="component" value="Unassembled WGS sequence"/>
</dbReference>
<accession>A0A927F2D0</accession>
<comment type="caution">
    <text evidence="1">The sequence shown here is derived from an EMBL/GenBank/DDBJ whole genome shotgun (WGS) entry which is preliminary data.</text>
</comment>
<dbReference type="EMBL" id="JACXYU010000009">
    <property type="protein sequence ID" value="MBD3933447.1"/>
    <property type="molecule type" value="Genomic_DNA"/>
</dbReference>
<evidence type="ECO:0000313" key="1">
    <source>
        <dbReference type="EMBL" id="MBD3933447.1"/>
    </source>
</evidence>
<dbReference type="AlphaFoldDB" id="A0A927F2D0"/>
<keyword evidence="2" id="KW-1185">Reference proteome</keyword>
<reference evidence="1" key="1">
    <citation type="submission" date="2020-09" db="EMBL/GenBank/DDBJ databases">
        <title>Secondary metabolite and genome analysis of marine Streptomyces chumphonensis KK1-2T.</title>
        <authorList>
            <person name="Phongsopitanun W."/>
            <person name="Kanchanasin P."/>
            <person name="Pittayakhajonwut P."/>
            <person name="Suwanborirux K."/>
            <person name="Tanasupawat S."/>
        </authorList>
    </citation>
    <scope>NUCLEOTIDE SEQUENCE</scope>
    <source>
        <strain evidence="1">KK1-2</strain>
    </source>
</reference>
<name>A0A927F2D0_9ACTN</name>
<dbReference type="RefSeq" id="WP_191210725.1">
    <property type="nucleotide sequence ID" value="NZ_BAABKL010000050.1"/>
</dbReference>
<protein>
    <submittedName>
        <fullName evidence="1">Uncharacterized protein</fullName>
    </submittedName>
</protein>